<keyword evidence="8 17" id="KW-0863">Zinc-finger</keyword>
<feature type="domain" description="ABC transporter" evidence="18">
    <location>
        <begin position="611"/>
        <end position="942"/>
    </location>
</feature>
<dbReference type="Proteomes" id="UP001589920">
    <property type="component" value="Unassembled WGS sequence"/>
</dbReference>
<dbReference type="Gene3D" id="1.20.1580.10">
    <property type="entry name" value="ABC transporter ATPase like domain"/>
    <property type="match status" value="2"/>
</dbReference>
<dbReference type="Gene3D" id="1.10.8.280">
    <property type="entry name" value="ABC transporter ATPase domain-like"/>
    <property type="match status" value="1"/>
</dbReference>
<comment type="subunit">
    <text evidence="17">Forms a heterotetramer with UvrB during the search for lesions.</text>
</comment>
<dbReference type="InterPro" id="IPR013815">
    <property type="entry name" value="ATP_grasp_subdomain_1"/>
</dbReference>
<keyword evidence="11 17" id="KW-0267">Excision nuclease</keyword>
<comment type="caution">
    <text evidence="17">Lacks conserved residue(s) required for the propagation of feature annotation.</text>
</comment>
<dbReference type="GO" id="GO:0016787">
    <property type="term" value="F:hydrolase activity"/>
    <property type="evidence" value="ECO:0007669"/>
    <property type="project" value="UniProtKB-KW"/>
</dbReference>
<keyword evidence="9 17" id="KW-0862">Zinc</keyword>
<evidence type="ECO:0000256" key="17">
    <source>
        <dbReference type="HAMAP-Rule" id="MF_00205"/>
    </source>
</evidence>
<dbReference type="PANTHER" id="PTHR43152">
    <property type="entry name" value="UVRABC SYSTEM PROTEIN A"/>
    <property type="match status" value="1"/>
</dbReference>
<dbReference type="InterPro" id="IPR004602">
    <property type="entry name" value="UvrA"/>
</dbReference>
<keyword evidence="5 17" id="KW-0547">Nucleotide-binding</keyword>
<protein>
    <recommendedName>
        <fullName evidence="15 17">UvrABC system protein A</fullName>
        <shortName evidence="17">UvrA protein</shortName>
    </recommendedName>
    <alternativeName>
        <fullName evidence="16 17">Excinuclease ABC subunit A</fullName>
    </alternativeName>
</protein>
<dbReference type="PANTHER" id="PTHR43152:SF3">
    <property type="entry name" value="UVRABC SYSTEM PROTEIN A"/>
    <property type="match status" value="1"/>
</dbReference>
<dbReference type="RefSeq" id="WP_052171603.1">
    <property type="nucleotide sequence ID" value="NZ_JBHMQU010000015.1"/>
</dbReference>
<dbReference type="PROSITE" id="PS00211">
    <property type="entry name" value="ABC_TRANSPORTER_1"/>
    <property type="match status" value="2"/>
</dbReference>
<organism evidence="19 20">
    <name type="scientific">Paracoccus panacisoli</name>
    <dbReference type="NCBI Taxonomy" id="1510163"/>
    <lineage>
        <taxon>Bacteria</taxon>
        <taxon>Pseudomonadati</taxon>
        <taxon>Pseudomonadota</taxon>
        <taxon>Alphaproteobacteria</taxon>
        <taxon>Rhodobacterales</taxon>
        <taxon>Paracoccaceae</taxon>
        <taxon>Paracoccus</taxon>
    </lineage>
</organism>
<dbReference type="SUPFAM" id="SSF52540">
    <property type="entry name" value="P-loop containing nucleoside triphosphate hydrolases"/>
    <property type="match status" value="2"/>
</dbReference>
<dbReference type="HAMAP" id="MF_00205">
    <property type="entry name" value="UvrA"/>
    <property type="match status" value="1"/>
</dbReference>
<keyword evidence="10 17" id="KW-0067">ATP-binding</keyword>
<dbReference type="Gene3D" id="3.30.1490.20">
    <property type="entry name" value="ATP-grasp fold, A domain"/>
    <property type="match status" value="1"/>
</dbReference>
<accession>A0ABV6T1X2</accession>
<keyword evidence="3 17" id="KW-0479">Metal-binding</keyword>
<evidence type="ECO:0000259" key="18">
    <source>
        <dbReference type="PROSITE" id="PS50893"/>
    </source>
</evidence>
<evidence type="ECO:0000256" key="6">
    <source>
        <dbReference type="ARBA" id="ARBA00022763"/>
    </source>
</evidence>
<evidence type="ECO:0000256" key="11">
    <source>
        <dbReference type="ARBA" id="ARBA00022881"/>
    </source>
</evidence>
<evidence type="ECO:0000313" key="20">
    <source>
        <dbReference type="Proteomes" id="UP001589920"/>
    </source>
</evidence>
<proteinExistence type="inferred from homology"/>
<dbReference type="NCBIfam" id="NF001503">
    <property type="entry name" value="PRK00349.1"/>
    <property type="match status" value="1"/>
</dbReference>
<evidence type="ECO:0000256" key="1">
    <source>
        <dbReference type="ARBA" id="ARBA00004496"/>
    </source>
</evidence>
<reference evidence="19 20" key="1">
    <citation type="submission" date="2024-09" db="EMBL/GenBank/DDBJ databases">
        <authorList>
            <person name="Sun Q."/>
            <person name="Mori K."/>
        </authorList>
    </citation>
    <scope>NUCLEOTIDE SEQUENCE [LARGE SCALE GENOMIC DNA]</scope>
    <source>
        <strain evidence="19 20">KCTC 42086</strain>
    </source>
</reference>
<dbReference type="EMBL" id="JBHMQU010000015">
    <property type="protein sequence ID" value="MFC0811254.1"/>
    <property type="molecule type" value="Genomic_DNA"/>
</dbReference>
<evidence type="ECO:0000256" key="2">
    <source>
        <dbReference type="ARBA" id="ARBA00022490"/>
    </source>
</evidence>
<dbReference type="Pfam" id="PF17755">
    <property type="entry name" value="UvrA_DNA-bind"/>
    <property type="match status" value="1"/>
</dbReference>
<evidence type="ECO:0000256" key="7">
    <source>
        <dbReference type="ARBA" id="ARBA00022769"/>
    </source>
</evidence>
<keyword evidence="19" id="KW-0378">Hydrolase</keyword>
<comment type="subcellular location">
    <subcellularLocation>
        <location evidence="1 17">Cytoplasm</location>
    </subcellularLocation>
</comment>
<dbReference type="Gene3D" id="3.40.50.300">
    <property type="entry name" value="P-loop containing nucleotide triphosphate hydrolases"/>
    <property type="match status" value="2"/>
</dbReference>
<keyword evidence="2 17" id="KW-0963">Cytoplasm</keyword>
<sequence length="967" mass="105638">MEQKFIEVRGAREHNLKGVDMDIPRDSLVVITGLSGSGKSSLAFDTIYAEGQRRYVESLSAYARQFLDMMGKPDVDHISGLSPAISIEQKTTSKNPRSTVGTVTEIYDYLRLLFARAGTPYSPATGLPIEAQQVQDMVDRVLAMPEGTRAYLLAPMIRDRKGAYEKELLDLRKRGFQRVRIDGAFHELDAPPALDKKLRHDIDVVVDRIVVRGDIATRLADSFRTALDLADGIAVLETAPAEGEGEPERITFSEKFACPVSGFTIAEIEPRLFSFNAPYGACPACDGLGVELFFDERLIVPDTGLSVAQGAIAPWAKSKSAYLTQTINALAKHYGFDRKTPWRDLSDETRNLFMHGSGKDEIRFRFDDAGRVYEVSRTFEGVIPNMERRYRETDSAWSREEMERYQNNRPCHVCNGWRLKPEALAVKIAGTHIGQVTDLSIREALAWVEAAPESLTAQKNEIARAILKEIRERLGFLVNVGLDYLTLSRAAGTLSGGESQRIRLASQIGSGLTGVLYVLDEPSIGLHQRDNDRLLDALKGLRDQGNSVIVVEHDEDAIRHADYVFDMGPGAGAHGGQVVAKGTPAEIEANPESLTGQYLAGAREIPVPAERRKGNGKKVVVEGATGNNLKDVTVGFPLGTFTCITGVSGGGKSTLTIETLFKTASMRLNGARQTPAPARAIKGLEHLDKVIDIDQRPIGRTPRSNPATYTGAYTHIRDWFAGLPESKARGYKPGRFSFNVKGGRCEACQGDGVIKIEMHFLPDVYVTCETCKGKRYNRETLEVEFKGKSIADVLDMTIEDAQAFFKAVPSIRSKMDALLEVGLGYVKVGQQATTLSGGEAQRVKLAKELARASTGKTLYILDEPTTGLHFDDTRKLLEVLHSLVDQGNTVVVIEHNLDVIKTADWIIDIGPEGGDGGGEIVAEGTPEEVAGIEASHTGRYLAPMLAAAEGRRVATAKPAARKRKSAA</sequence>
<dbReference type="InterPro" id="IPR003439">
    <property type="entry name" value="ABC_transporter-like_ATP-bd"/>
</dbReference>
<keyword evidence="13 17" id="KW-0234">DNA repair</keyword>
<keyword evidence="6 17" id="KW-0227">DNA damage</keyword>
<feature type="binding site" evidence="17">
    <location>
        <begin position="33"/>
        <end position="40"/>
    </location>
    <ligand>
        <name>ATP</name>
        <dbReference type="ChEBI" id="CHEBI:30616"/>
    </ligand>
</feature>
<feature type="domain" description="ABC transporter" evidence="18">
    <location>
        <begin position="316"/>
        <end position="600"/>
    </location>
</feature>
<dbReference type="PROSITE" id="PS50893">
    <property type="entry name" value="ABC_TRANSPORTER_2"/>
    <property type="match status" value="2"/>
</dbReference>
<name>A0ABV6T1X2_9RHOB</name>
<keyword evidence="7 17" id="KW-0228">DNA excision</keyword>
<dbReference type="InterPro" id="IPR041102">
    <property type="entry name" value="UvrA_inter"/>
</dbReference>
<evidence type="ECO:0000256" key="5">
    <source>
        <dbReference type="ARBA" id="ARBA00022741"/>
    </source>
</evidence>
<evidence type="ECO:0000256" key="16">
    <source>
        <dbReference type="ARBA" id="ARBA00042156"/>
    </source>
</evidence>
<evidence type="ECO:0000313" key="19">
    <source>
        <dbReference type="EMBL" id="MFC0811254.1"/>
    </source>
</evidence>
<evidence type="ECO:0000256" key="13">
    <source>
        <dbReference type="ARBA" id="ARBA00023204"/>
    </source>
</evidence>
<dbReference type="InterPro" id="IPR027417">
    <property type="entry name" value="P-loop_NTPase"/>
</dbReference>
<comment type="caution">
    <text evidence="19">The sequence shown here is derived from an EMBL/GenBank/DDBJ whole genome shotgun (WGS) entry which is preliminary data.</text>
</comment>
<evidence type="ECO:0000256" key="10">
    <source>
        <dbReference type="ARBA" id="ARBA00022840"/>
    </source>
</evidence>
<evidence type="ECO:0000256" key="15">
    <source>
        <dbReference type="ARBA" id="ARBA00039316"/>
    </source>
</evidence>
<gene>
    <name evidence="17 19" type="primary">uvrA</name>
    <name evidence="19" type="ORF">ACFHYO_03880</name>
</gene>
<dbReference type="Pfam" id="PF17760">
    <property type="entry name" value="UvrA_inter"/>
    <property type="match status" value="1"/>
</dbReference>
<keyword evidence="20" id="KW-1185">Reference proteome</keyword>
<comment type="function">
    <text evidence="17">The UvrABC repair system catalyzes the recognition and processing of DNA lesions. UvrA is an ATPase and a DNA-binding protein. A damage recognition complex composed of 2 UvrA and 2 UvrB subunits scans DNA for abnormalities. When the presence of a lesion has been verified by UvrB, the UvrA molecules dissociate.</text>
</comment>
<keyword evidence="17" id="KW-0742">SOS response</keyword>
<dbReference type="CDD" id="cd03270">
    <property type="entry name" value="ABC_UvrA_I"/>
    <property type="match status" value="1"/>
</dbReference>
<feature type="binding site" evidence="17">
    <location>
        <begin position="646"/>
        <end position="653"/>
    </location>
    <ligand>
        <name>ATP</name>
        <dbReference type="ChEBI" id="CHEBI:30616"/>
    </ligand>
</feature>
<evidence type="ECO:0000256" key="3">
    <source>
        <dbReference type="ARBA" id="ARBA00022723"/>
    </source>
</evidence>
<keyword evidence="12 17" id="KW-0238">DNA-binding</keyword>
<comment type="similarity">
    <text evidence="14 17">Belongs to the ABC transporter superfamily. UvrA family.</text>
</comment>
<keyword evidence="4 17" id="KW-0677">Repeat</keyword>
<evidence type="ECO:0000256" key="9">
    <source>
        <dbReference type="ARBA" id="ARBA00022833"/>
    </source>
</evidence>
<evidence type="ECO:0000256" key="14">
    <source>
        <dbReference type="ARBA" id="ARBA00038000"/>
    </source>
</evidence>
<dbReference type="InterPro" id="IPR017871">
    <property type="entry name" value="ABC_transporter-like_CS"/>
</dbReference>
<dbReference type="InterPro" id="IPR041552">
    <property type="entry name" value="UvrA_DNA-bd"/>
</dbReference>
<dbReference type="NCBIfam" id="TIGR00630">
    <property type="entry name" value="uvra"/>
    <property type="match status" value="1"/>
</dbReference>
<dbReference type="CDD" id="cd03271">
    <property type="entry name" value="ABC_UvrA_II"/>
    <property type="match status" value="1"/>
</dbReference>
<evidence type="ECO:0000256" key="4">
    <source>
        <dbReference type="ARBA" id="ARBA00022737"/>
    </source>
</evidence>
<evidence type="ECO:0000256" key="8">
    <source>
        <dbReference type="ARBA" id="ARBA00022771"/>
    </source>
</evidence>
<evidence type="ECO:0000256" key="12">
    <source>
        <dbReference type="ARBA" id="ARBA00023125"/>
    </source>
</evidence>
<feature type="zinc finger region" description="C4-type" evidence="17">
    <location>
        <begin position="745"/>
        <end position="771"/>
    </location>
</feature>